<dbReference type="PROSITE" id="PS51257">
    <property type="entry name" value="PROKAR_LIPOPROTEIN"/>
    <property type="match status" value="1"/>
</dbReference>
<organism evidence="4 5">
    <name type="scientific">Mediterraneibacter hominis</name>
    <dbReference type="NCBI Taxonomy" id="2763054"/>
    <lineage>
        <taxon>Bacteria</taxon>
        <taxon>Bacillati</taxon>
        <taxon>Bacillota</taxon>
        <taxon>Clostridia</taxon>
        <taxon>Lachnospirales</taxon>
        <taxon>Lachnospiraceae</taxon>
        <taxon>Mediterraneibacter</taxon>
    </lineage>
</organism>
<feature type="compositionally biased region" description="Basic and acidic residues" evidence="1">
    <location>
        <begin position="47"/>
        <end position="61"/>
    </location>
</feature>
<feature type="domain" description="Peptidase C39-like" evidence="3">
    <location>
        <begin position="75"/>
        <end position="230"/>
    </location>
</feature>
<dbReference type="PANTHER" id="PTHR37806">
    <property type="entry name" value="LMO0724 PROTEIN"/>
    <property type="match status" value="1"/>
</dbReference>
<dbReference type="AlphaFoldDB" id="A0A923LGL1"/>
<evidence type="ECO:0000259" key="3">
    <source>
        <dbReference type="Pfam" id="PF13529"/>
    </source>
</evidence>
<dbReference type="EMBL" id="JACOPF010000001">
    <property type="protein sequence ID" value="MBC5687904.1"/>
    <property type="molecule type" value="Genomic_DNA"/>
</dbReference>
<evidence type="ECO:0000313" key="4">
    <source>
        <dbReference type="EMBL" id="MBC5687904.1"/>
    </source>
</evidence>
<dbReference type="InterPro" id="IPR039564">
    <property type="entry name" value="Peptidase_C39-like"/>
</dbReference>
<gene>
    <name evidence="4" type="ORF">H8S37_02980</name>
</gene>
<keyword evidence="2" id="KW-0732">Signal</keyword>
<name>A0A923LGL1_9FIRM</name>
<dbReference type="RefSeq" id="WP_186874557.1">
    <property type="nucleotide sequence ID" value="NZ_JACOPF010000001.1"/>
</dbReference>
<evidence type="ECO:0000313" key="5">
    <source>
        <dbReference type="Proteomes" id="UP000652477"/>
    </source>
</evidence>
<keyword evidence="5" id="KW-1185">Reference proteome</keyword>
<dbReference type="Pfam" id="PF13529">
    <property type="entry name" value="Peptidase_C39_2"/>
    <property type="match status" value="1"/>
</dbReference>
<evidence type="ECO:0000256" key="2">
    <source>
        <dbReference type="SAM" id="SignalP"/>
    </source>
</evidence>
<sequence>MKKSQKITAAILTVLVISLSGCKSAAVEELRFSDKETKVQDASASAEKYEENGTKNKKEKMKEIEEKRLPRSVILDVEAIYQEPELPTGCESVALTMLLRYEGFELDKTTIAEEYLIYSENWNFDEGYVGDPASYEGAGCFPPTLVKTAQVYLDEQDSLINPVDLTGKSMEELLHYIACGHPVAVWTSMYMEMPVLIEQEDSAFPWYDTEHCVVLSGYDLEEGTLIVQDPLMGTIKREKEAFEEIYNIIGQYAIVLL</sequence>
<feature type="region of interest" description="Disordered" evidence="1">
    <location>
        <begin position="41"/>
        <end position="61"/>
    </location>
</feature>
<reference evidence="4" key="1">
    <citation type="submission" date="2020-08" db="EMBL/GenBank/DDBJ databases">
        <title>Genome public.</title>
        <authorList>
            <person name="Liu C."/>
            <person name="Sun Q."/>
        </authorList>
    </citation>
    <scope>NUCLEOTIDE SEQUENCE</scope>
    <source>
        <strain evidence="4">NSJ-55</strain>
    </source>
</reference>
<evidence type="ECO:0000256" key="1">
    <source>
        <dbReference type="SAM" id="MobiDB-lite"/>
    </source>
</evidence>
<comment type="caution">
    <text evidence="4">The sequence shown here is derived from an EMBL/GenBank/DDBJ whole genome shotgun (WGS) entry which is preliminary data.</text>
</comment>
<feature type="signal peptide" evidence="2">
    <location>
        <begin position="1"/>
        <end position="25"/>
    </location>
</feature>
<protein>
    <submittedName>
        <fullName evidence="4">C39 family peptidase</fullName>
    </submittedName>
</protein>
<accession>A0A923LGL1</accession>
<feature type="chain" id="PRO_5039044397" evidence="2">
    <location>
        <begin position="26"/>
        <end position="257"/>
    </location>
</feature>
<dbReference type="Gene3D" id="3.90.70.10">
    <property type="entry name" value="Cysteine proteinases"/>
    <property type="match status" value="1"/>
</dbReference>
<dbReference type="Proteomes" id="UP000652477">
    <property type="component" value="Unassembled WGS sequence"/>
</dbReference>
<proteinExistence type="predicted"/>
<dbReference type="PANTHER" id="PTHR37806:SF1">
    <property type="entry name" value="PEPTIDASE C39-LIKE DOMAIN-CONTAINING PROTEIN"/>
    <property type="match status" value="1"/>
</dbReference>